<evidence type="ECO:0000313" key="1">
    <source>
        <dbReference type="EMBL" id="GBM80417.1"/>
    </source>
</evidence>
<dbReference type="AlphaFoldDB" id="A0A4Y2IRN0"/>
<dbReference type="Proteomes" id="UP000499080">
    <property type="component" value="Unassembled WGS sequence"/>
</dbReference>
<name>A0A4Y2IRN0_ARAVE</name>
<comment type="caution">
    <text evidence="1">The sequence shown here is derived from an EMBL/GenBank/DDBJ whole genome shotgun (WGS) entry which is preliminary data.</text>
</comment>
<dbReference type="EMBL" id="BGPR01107671">
    <property type="protein sequence ID" value="GBM80417.1"/>
    <property type="molecule type" value="Genomic_DNA"/>
</dbReference>
<evidence type="ECO:0000313" key="2">
    <source>
        <dbReference type="Proteomes" id="UP000499080"/>
    </source>
</evidence>
<reference evidence="1 2" key="1">
    <citation type="journal article" date="2019" name="Sci. Rep.">
        <title>Orb-weaving spider Araneus ventricosus genome elucidates the spidroin gene catalogue.</title>
        <authorList>
            <person name="Kono N."/>
            <person name="Nakamura H."/>
            <person name="Ohtoshi R."/>
            <person name="Moran D.A.P."/>
            <person name="Shinohara A."/>
            <person name="Yoshida Y."/>
            <person name="Fujiwara M."/>
            <person name="Mori M."/>
            <person name="Tomita M."/>
            <person name="Arakawa K."/>
        </authorList>
    </citation>
    <scope>NUCLEOTIDE SEQUENCE [LARGE SCALE GENOMIC DNA]</scope>
</reference>
<accession>A0A4Y2IRN0</accession>
<keyword evidence="2" id="KW-1185">Reference proteome</keyword>
<proteinExistence type="predicted"/>
<organism evidence="1 2">
    <name type="scientific">Araneus ventricosus</name>
    <name type="common">Orbweaver spider</name>
    <name type="synonym">Epeira ventricosa</name>
    <dbReference type="NCBI Taxonomy" id="182803"/>
    <lineage>
        <taxon>Eukaryota</taxon>
        <taxon>Metazoa</taxon>
        <taxon>Ecdysozoa</taxon>
        <taxon>Arthropoda</taxon>
        <taxon>Chelicerata</taxon>
        <taxon>Arachnida</taxon>
        <taxon>Araneae</taxon>
        <taxon>Araneomorphae</taxon>
        <taxon>Entelegynae</taxon>
        <taxon>Araneoidea</taxon>
        <taxon>Araneidae</taxon>
        <taxon>Araneus</taxon>
    </lineage>
</organism>
<dbReference type="OrthoDB" id="1728974at2759"/>
<protein>
    <submittedName>
        <fullName evidence="1">Uncharacterized protein</fullName>
    </submittedName>
</protein>
<gene>
    <name evidence="1" type="ORF">AVEN_127318_1</name>
</gene>
<sequence>MAHGPCGSINPGSSCMKDRICTKRYPRHFLKETQTGQDGYPLYRHRSSQDRVFTAYISFRRSEVSVDNTWIVPHCPLLTNSSRIGHEPRSAELYQILRLRVRAMPYST</sequence>